<dbReference type="InterPro" id="IPR036388">
    <property type="entry name" value="WH-like_DNA-bd_sf"/>
</dbReference>
<accession>A0A369PSL6</accession>
<feature type="domain" description="RNA polymerase sigma factor 70 region 4 type 2" evidence="1">
    <location>
        <begin position="205"/>
        <end position="249"/>
    </location>
</feature>
<sequence length="250" mass="29838">METTHSNAQLCIFNKYYKRYYNLFAWRCQRAVKDDVVGSGMVQDAFLRVWLLRDQLMEDDIYIFLKRQLKQAIFAYYDTAKNRFNANLFRFDELENPDFLLQVNPDEEMDDPLGPIWQEDIEYQNQWAQLQQLIPNLSETQQQLIQLCIRYNFSYDRMAYYLGGISDYVVAKQVEVLLKKLKSILTEDYKLQEAGRKNSFTFDGSLDELQKNVMQMRYELQYSFEEIAKKLDIAEPQVKLAYARACRMCI</sequence>
<dbReference type="OrthoDB" id="759001at2"/>
<dbReference type="Proteomes" id="UP000253961">
    <property type="component" value="Unassembled WGS sequence"/>
</dbReference>
<dbReference type="SUPFAM" id="SSF88659">
    <property type="entry name" value="Sigma3 and sigma4 domains of RNA polymerase sigma factors"/>
    <property type="match status" value="1"/>
</dbReference>
<dbReference type="AlphaFoldDB" id="A0A369PSL6"/>
<keyword evidence="3" id="KW-1185">Reference proteome</keyword>
<dbReference type="InterPro" id="IPR013249">
    <property type="entry name" value="RNA_pol_sigma70_r4_t2"/>
</dbReference>
<organism evidence="2 3">
    <name type="scientific">Pedobacter chinensis</name>
    <dbReference type="NCBI Taxonomy" id="2282421"/>
    <lineage>
        <taxon>Bacteria</taxon>
        <taxon>Pseudomonadati</taxon>
        <taxon>Bacteroidota</taxon>
        <taxon>Sphingobacteriia</taxon>
        <taxon>Sphingobacteriales</taxon>
        <taxon>Sphingobacteriaceae</taxon>
        <taxon>Pedobacter</taxon>
    </lineage>
</organism>
<dbReference type="Pfam" id="PF08281">
    <property type="entry name" value="Sigma70_r4_2"/>
    <property type="match status" value="1"/>
</dbReference>
<evidence type="ECO:0000313" key="3">
    <source>
        <dbReference type="Proteomes" id="UP000253961"/>
    </source>
</evidence>
<dbReference type="GO" id="GO:0006352">
    <property type="term" value="P:DNA-templated transcription initiation"/>
    <property type="evidence" value="ECO:0007669"/>
    <property type="project" value="InterPro"/>
</dbReference>
<reference evidence="2 3" key="1">
    <citation type="submission" date="2018-07" db="EMBL/GenBank/DDBJ databases">
        <title>Pedobacter sp. nov., isolated from soil.</title>
        <authorList>
            <person name="Zhou L.Y."/>
            <person name="Du Z.J."/>
        </authorList>
    </citation>
    <scope>NUCLEOTIDE SEQUENCE [LARGE SCALE GENOMIC DNA]</scope>
    <source>
        <strain evidence="2 3">JDX94</strain>
    </source>
</reference>
<dbReference type="InterPro" id="IPR013324">
    <property type="entry name" value="RNA_pol_sigma_r3/r4-like"/>
</dbReference>
<dbReference type="EMBL" id="QPKV01000006">
    <property type="protein sequence ID" value="RDC55641.1"/>
    <property type="molecule type" value="Genomic_DNA"/>
</dbReference>
<name>A0A369PSL6_9SPHI</name>
<proteinExistence type="predicted"/>
<dbReference type="GO" id="GO:0003677">
    <property type="term" value="F:DNA binding"/>
    <property type="evidence" value="ECO:0007669"/>
    <property type="project" value="InterPro"/>
</dbReference>
<comment type="caution">
    <text evidence="2">The sequence shown here is derived from an EMBL/GenBank/DDBJ whole genome shotgun (WGS) entry which is preliminary data.</text>
</comment>
<dbReference type="Gene3D" id="1.10.10.10">
    <property type="entry name" value="Winged helix-like DNA-binding domain superfamily/Winged helix DNA-binding domain"/>
    <property type="match status" value="1"/>
</dbReference>
<evidence type="ECO:0000313" key="2">
    <source>
        <dbReference type="EMBL" id="RDC55641.1"/>
    </source>
</evidence>
<protein>
    <recommendedName>
        <fullName evidence="1">RNA polymerase sigma factor 70 region 4 type 2 domain-containing protein</fullName>
    </recommendedName>
</protein>
<evidence type="ECO:0000259" key="1">
    <source>
        <dbReference type="Pfam" id="PF08281"/>
    </source>
</evidence>
<dbReference type="GO" id="GO:0016987">
    <property type="term" value="F:sigma factor activity"/>
    <property type="evidence" value="ECO:0007669"/>
    <property type="project" value="InterPro"/>
</dbReference>
<gene>
    <name evidence="2" type="ORF">DU508_15295</name>
</gene>
<dbReference type="RefSeq" id="WP_115403678.1">
    <property type="nucleotide sequence ID" value="NZ_QPKV01000006.1"/>
</dbReference>